<accession>A0A6J4U6Z9</accession>
<protein>
    <submittedName>
        <fullName evidence="1">Uncharacterized protein</fullName>
    </submittedName>
</protein>
<reference evidence="1" key="1">
    <citation type="submission" date="2020-02" db="EMBL/GenBank/DDBJ databases">
        <authorList>
            <person name="Meier V. D."/>
        </authorList>
    </citation>
    <scope>NUCLEOTIDE SEQUENCE</scope>
    <source>
        <strain evidence="1">AVDCRST_MAG96</strain>
    </source>
</reference>
<dbReference type="EMBL" id="CADCVN010001666">
    <property type="protein sequence ID" value="CAA9540323.1"/>
    <property type="molecule type" value="Genomic_DNA"/>
</dbReference>
<proteinExistence type="predicted"/>
<sequence>MKVKKDTKMTGKKLTVLRSNPKIKPSFAERTALL</sequence>
<gene>
    <name evidence="1" type="ORF">AVDCRST_MAG96-4245</name>
</gene>
<name>A0A6J4U6Z9_9BACT</name>
<dbReference type="AlphaFoldDB" id="A0A6J4U6Z9"/>
<evidence type="ECO:0000313" key="1">
    <source>
        <dbReference type="EMBL" id="CAA9540323.1"/>
    </source>
</evidence>
<organism evidence="1">
    <name type="scientific">uncultured Segetibacter sp</name>
    <dbReference type="NCBI Taxonomy" id="481133"/>
    <lineage>
        <taxon>Bacteria</taxon>
        <taxon>Pseudomonadati</taxon>
        <taxon>Bacteroidota</taxon>
        <taxon>Chitinophagia</taxon>
        <taxon>Chitinophagales</taxon>
        <taxon>Chitinophagaceae</taxon>
        <taxon>Segetibacter</taxon>
        <taxon>environmental samples</taxon>
    </lineage>
</organism>